<evidence type="ECO:0000256" key="10">
    <source>
        <dbReference type="ARBA" id="ARBA00023004"/>
    </source>
</evidence>
<dbReference type="InterPro" id="IPR017938">
    <property type="entry name" value="Riboflavin_synthase-like_b-brl"/>
</dbReference>
<dbReference type="InterPro" id="IPR039261">
    <property type="entry name" value="FNR_nucleotide-bd"/>
</dbReference>
<dbReference type="GO" id="GO:0050660">
    <property type="term" value="F:flavin adenine dinucleotide binding"/>
    <property type="evidence" value="ECO:0007669"/>
    <property type="project" value="TreeGrafter"/>
</dbReference>
<proteinExistence type="predicted"/>
<name>A0A8J4A041_9ACTN</name>
<feature type="transmembrane region" description="Helical" evidence="14">
    <location>
        <begin position="146"/>
        <end position="165"/>
    </location>
</feature>
<dbReference type="PROSITE" id="PS51384">
    <property type="entry name" value="FAD_FR"/>
    <property type="match status" value="1"/>
</dbReference>
<keyword evidence="8 14" id="KW-1133">Transmembrane helix</keyword>
<dbReference type="SUPFAM" id="SSF52343">
    <property type="entry name" value="Ferredoxin reductase-like, C-terminal NADP-linked domain"/>
    <property type="match status" value="1"/>
</dbReference>
<evidence type="ECO:0000256" key="4">
    <source>
        <dbReference type="ARBA" id="ARBA00022692"/>
    </source>
</evidence>
<dbReference type="GO" id="GO:0046872">
    <property type="term" value="F:metal ion binding"/>
    <property type="evidence" value="ECO:0007669"/>
    <property type="project" value="UniProtKB-KW"/>
</dbReference>
<dbReference type="InterPro" id="IPR050415">
    <property type="entry name" value="MRET"/>
</dbReference>
<evidence type="ECO:0000256" key="9">
    <source>
        <dbReference type="ARBA" id="ARBA00023002"/>
    </source>
</evidence>
<dbReference type="Proteomes" id="UP000635606">
    <property type="component" value="Unassembled WGS sequence"/>
</dbReference>
<dbReference type="Pfam" id="PF01794">
    <property type="entry name" value="Ferric_reduct"/>
    <property type="match status" value="1"/>
</dbReference>
<organism evidence="16 17">
    <name type="scientific">Virgisporangium ochraceum</name>
    <dbReference type="NCBI Taxonomy" id="65505"/>
    <lineage>
        <taxon>Bacteria</taxon>
        <taxon>Bacillati</taxon>
        <taxon>Actinomycetota</taxon>
        <taxon>Actinomycetes</taxon>
        <taxon>Micromonosporales</taxon>
        <taxon>Micromonosporaceae</taxon>
        <taxon>Virgisporangium</taxon>
    </lineage>
</organism>
<keyword evidence="3" id="KW-0285">Flavoprotein</keyword>
<evidence type="ECO:0000256" key="11">
    <source>
        <dbReference type="ARBA" id="ARBA00023014"/>
    </source>
</evidence>
<dbReference type="AlphaFoldDB" id="A0A8J4A041"/>
<keyword evidence="6" id="KW-0479">Metal-binding</keyword>
<dbReference type="GO" id="GO:0016020">
    <property type="term" value="C:membrane"/>
    <property type="evidence" value="ECO:0007669"/>
    <property type="project" value="UniProtKB-SubCell"/>
</dbReference>
<evidence type="ECO:0000313" key="17">
    <source>
        <dbReference type="Proteomes" id="UP000635606"/>
    </source>
</evidence>
<evidence type="ECO:0000256" key="7">
    <source>
        <dbReference type="ARBA" id="ARBA00022827"/>
    </source>
</evidence>
<evidence type="ECO:0000259" key="15">
    <source>
        <dbReference type="PROSITE" id="PS51384"/>
    </source>
</evidence>
<keyword evidence="9" id="KW-0560">Oxidoreductase</keyword>
<dbReference type="Gene3D" id="2.40.30.10">
    <property type="entry name" value="Translation factors"/>
    <property type="match status" value="1"/>
</dbReference>
<evidence type="ECO:0000256" key="2">
    <source>
        <dbReference type="ARBA" id="ARBA00004141"/>
    </source>
</evidence>
<accession>A0A8J4A041</accession>
<dbReference type="PANTHER" id="PTHR47354">
    <property type="entry name" value="NADH OXIDOREDUCTASE HCR"/>
    <property type="match status" value="1"/>
</dbReference>
<keyword evidence="10" id="KW-0408">Iron</keyword>
<comment type="caution">
    <text evidence="16">The sequence shown here is derived from an EMBL/GenBank/DDBJ whole genome shotgun (WGS) entry which is preliminary data.</text>
</comment>
<keyword evidence="4 14" id="KW-0812">Transmembrane</keyword>
<comment type="cofactor">
    <cofactor evidence="1">
        <name>FAD</name>
        <dbReference type="ChEBI" id="CHEBI:57692"/>
    </cofactor>
</comment>
<sequence length="469" mass="51127">MTTTTHARTPATHTGAPPRRSTPRWWADAVGAAAGVSLIVVTALWVANGGLRQLSAGGPEAVTALGRLTGLLASDLLLVQVLLMARVPAVERAFGQDRLARWHRWTGFASFHLMLAHVALITLGYAGTAHTGPLGELWDMIVTLPGMLLATAGTAALVMVVVTSVRRARRRLRYESWHLLHLYAYLGVGLALPHQLWTGADFVASPLARAYWWTLYTAGAGAVLVYRLGLPAWRSWRHRLVVSHVVPEGPGLTSVYLTGRRLDRLPVRAGQFFQWRFLDGPGWSRAHPYSLSATPRTDLLRITVKDLGDGSARVAALRPGTRALVEGPYGKLTGERYTGGPVVMLACGIGVTPLLSLLGELPYRPGEATVVYRARGEAEVAFRDELEWFARHRGVRVRYLYGPRADRTSWLPAGHAGHDDAAMLRRIVPMVPHAHVYVCGPDGWAAAARAAAVAAGVPERRLHTEQFAW</sequence>
<feature type="transmembrane region" description="Helical" evidence="14">
    <location>
        <begin position="177"/>
        <end position="198"/>
    </location>
</feature>
<evidence type="ECO:0000256" key="8">
    <source>
        <dbReference type="ARBA" id="ARBA00022989"/>
    </source>
</evidence>
<feature type="domain" description="FAD-binding FR-type" evidence="15">
    <location>
        <begin position="235"/>
        <end position="335"/>
    </location>
</feature>
<evidence type="ECO:0000256" key="13">
    <source>
        <dbReference type="SAM" id="MobiDB-lite"/>
    </source>
</evidence>
<dbReference type="PANTHER" id="PTHR47354:SF8">
    <property type="entry name" value="1,2-PHENYLACETYL-COA EPOXIDASE, SUBUNIT E"/>
    <property type="match status" value="1"/>
</dbReference>
<reference evidence="16" key="1">
    <citation type="submission" date="2021-01" db="EMBL/GenBank/DDBJ databases">
        <title>Whole genome shotgun sequence of Virgisporangium ochraceum NBRC 16418.</title>
        <authorList>
            <person name="Komaki H."/>
            <person name="Tamura T."/>
        </authorList>
    </citation>
    <scope>NUCLEOTIDE SEQUENCE</scope>
    <source>
        <strain evidence="16">NBRC 16418</strain>
    </source>
</reference>
<dbReference type="GO" id="GO:0051537">
    <property type="term" value="F:2 iron, 2 sulfur cluster binding"/>
    <property type="evidence" value="ECO:0007669"/>
    <property type="project" value="UniProtKB-KW"/>
</dbReference>
<feature type="transmembrane region" description="Helical" evidence="14">
    <location>
        <begin position="67"/>
        <end position="85"/>
    </location>
</feature>
<evidence type="ECO:0000256" key="1">
    <source>
        <dbReference type="ARBA" id="ARBA00001974"/>
    </source>
</evidence>
<dbReference type="InterPro" id="IPR013130">
    <property type="entry name" value="Fe3_Rdtase_TM_dom"/>
</dbReference>
<evidence type="ECO:0000256" key="3">
    <source>
        <dbReference type="ARBA" id="ARBA00022630"/>
    </source>
</evidence>
<dbReference type="Gene3D" id="3.40.50.80">
    <property type="entry name" value="Nucleotide-binding domain of ferredoxin-NADP reductase (FNR) module"/>
    <property type="match status" value="1"/>
</dbReference>
<dbReference type="EMBL" id="BOPH01000088">
    <property type="protein sequence ID" value="GIJ71685.1"/>
    <property type="molecule type" value="Genomic_DNA"/>
</dbReference>
<feature type="transmembrane region" description="Helical" evidence="14">
    <location>
        <begin position="25"/>
        <end position="47"/>
    </location>
</feature>
<feature type="transmembrane region" description="Helical" evidence="14">
    <location>
        <begin position="105"/>
        <end position="126"/>
    </location>
</feature>
<dbReference type="Pfam" id="PF00175">
    <property type="entry name" value="NAD_binding_1"/>
    <property type="match status" value="1"/>
</dbReference>
<dbReference type="SUPFAM" id="SSF63380">
    <property type="entry name" value="Riboflavin synthase domain-like"/>
    <property type="match status" value="1"/>
</dbReference>
<evidence type="ECO:0000256" key="5">
    <source>
        <dbReference type="ARBA" id="ARBA00022714"/>
    </source>
</evidence>
<keyword evidence="5" id="KW-0001">2Fe-2S</keyword>
<protein>
    <submittedName>
        <fullName evidence="16">Oxidoreductase</fullName>
    </submittedName>
</protein>
<comment type="subcellular location">
    <subcellularLocation>
        <location evidence="2">Membrane</location>
        <topology evidence="2">Multi-pass membrane protein</topology>
    </subcellularLocation>
</comment>
<evidence type="ECO:0000256" key="6">
    <source>
        <dbReference type="ARBA" id="ARBA00022723"/>
    </source>
</evidence>
<feature type="region of interest" description="Disordered" evidence="13">
    <location>
        <begin position="1"/>
        <end position="22"/>
    </location>
</feature>
<keyword evidence="12 14" id="KW-0472">Membrane</keyword>
<gene>
    <name evidence="16" type="ORF">Voc01_066020</name>
</gene>
<keyword evidence="17" id="KW-1185">Reference proteome</keyword>
<dbReference type="GO" id="GO:0016491">
    <property type="term" value="F:oxidoreductase activity"/>
    <property type="evidence" value="ECO:0007669"/>
    <property type="project" value="UniProtKB-KW"/>
</dbReference>
<keyword evidence="7" id="KW-0274">FAD</keyword>
<evidence type="ECO:0000256" key="12">
    <source>
        <dbReference type="ARBA" id="ARBA00023136"/>
    </source>
</evidence>
<keyword evidence="11" id="KW-0411">Iron-sulfur</keyword>
<dbReference type="RefSeq" id="WP_203931527.1">
    <property type="nucleotide sequence ID" value="NZ_BOPH01000088.1"/>
</dbReference>
<dbReference type="InterPro" id="IPR017927">
    <property type="entry name" value="FAD-bd_FR_type"/>
</dbReference>
<evidence type="ECO:0000313" key="16">
    <source>
        <dbReference type="EMBL" id="GIJ71685.1"/>
    </source>
</evidence>
<dbReference type="InterPro" id="IPR001433">
    <property type="entry name" value="OxRdtase_FAD/NAD-bd"/>
</dbReference>
<evidence type="ECO:0000256" key="14">
    <source>
        <dbReference type="SAM" id="Phobius"/>
    </source>
</evidence>
<feature type="transmembrane region" description="Helical" evidence="14">
    <location>
        <begin position="210"/>
        <end position="230"/>
    </location>
</feature>